<evidence type="ECO:0000313" key="2">
    <source>
        <dbReference type="EMBL" id="VDI01007.1"/>
    </source>
</evidence>
<accession>A0A8B6C6A2</accession>
<keyword evidence="3" id="KW-1185">Reference proteome</keyword>
<organism evidence="2 3">
    <name type="scientific">Mytilus galloprovincialis</name>
    <name type="common">Mediterranean mussel</name>
    <dbReference type="NCBI Taxonomy" id="29158"/>
    <lineage>
        <taxon>Eukaryota</taxon>
        <taxon>Metazoa</taxon>
        <taxon>Spiralia</taxon>
        <taxon>Lophotrochozoa</taxon>
        <taxon>Mollusca</taxon>
        <taxon>Bivalvia</taxon>
        <taxon>Autobranchia</taxon>
        <taxon>Pteriomorphia</taxon>
        <taxon>Mytilida</taxon>
        <taxon>Mytiloidea</taxon>
        <taxon>Mytilidae</taxon>
        <taxon>Mytilinae</taxon>
        <taxon>Mytilus</taxon>
    </lineage>
</organism>
<proteinExistence type="predicted"/>
<feature type="region of interest" description="Disordered" evidence="1">
    <location>
        <begin position="135"/>
        <end position="155"/>
    </location>
</feature>
<sequence length="219" mass="25818">HFPKGEYDTTLQREPEKPNVKTGWRFYDSVVGCPRDYNEFVVYENRRAMIEYIISFQLDSKGDEELKTLSLSPFNGSKSNITMIHHSDKIEEIRETIRRKRCIEKGEEYIPPDEDKKRKDRDLYLRLQQLHKGDSKSDVKESLEVNEERTGSIQSHKEKMDNIQSNNDDIDPIEEVIDSLVTDFLVVTNTDNTEAAKYYIERSQMDVDKAITMYYEEML</sequence>
<dbReference type="EMBL" id="UYJE01001302">
    <property type="protein sequence ID" value="VDI01007.1"/>
    <property type="molecule type" value="Genomic_DNA"/>
</dbReference>
<dbReference type="CDD" id="cd14348">
    <property type="entry name" value="UBA_p47"/>
    <property type="match status" value="1"/>
</dbReference>
<evidence type="ECO:0000313" key="3">
    <source>
        <dbReference type="Proteomes" id="UP000596742"/>
    </source>
</evidence>
<feature type="non-terminal residue" evidence="2">
    <location>
        <position position="219"/>
    </location>
</feature>
<gene>
    <name evidence="2" type="ORF">MGAL_10B011568</name>
</gene>
<comment type="caution">
    <text evidence="2">The sequence shown here is derived from an EMBL/GenBank/DDBJ whole genome shotgun (WGS) entry which is preliminary data.</text>
</comment>
<protein>
    <submittedName>
        <fullName evidence="2">Uncharacterized protein</fullName>
    </submittedName>
</protein>
<dbReference type="Proteomes" id="UP000596742">
    <property type="component" value="Unassembled WGS sequence"/>
</dbReference>
<dbReference type="AlphaFoldDB" id="A0A8B6C6A2"/>
<dbReference type="Pfam" id="PF14555">
    <property type="entry name" value="UBA_4"/>
    <property type="match status" value="1"/>
</dbReference>
<dbReference type="Gene3D" id="1.10.8.10">
    <property type="entry name" value="DNA helicase RuvA subunit, C-terminal domain"/>
    <property type="match status" value="1"/>
</dbReference>
<dbReference type="SUPFAM" id="SSF56399">
    <property type="entry name" value="ADP-ribosylation"/>
    <property type="match status" value="1"/>
</dbReference>
<dbReference type="OrthoDB" id="8062037at2759"/>
<name>A0A8B6C6A2_MYTGA</name>
<evidence type="ECO:0000256" key="1">
    <source>
        <dbReference type="SAM" id="MobiDB-lite"/>
    </source>
</evidence>
<reference evidence="2" key="1">
    <citation type="submission" date="2018-11" db="EMBL/GenBank/DDBJ databases">
        <authorList>
            <person name="Alioto T."/>
            <person name="Alioto T."/>
        </authorList>
    </citation>
    <scope>NUCLEOTIDE SEQUENCE</scope>
</reference>
<dbReference type="Gene3D" id="3.90.228.10">
    <property type="match status" value="1"/>
</dbReference>